<proteinExistence type="predicted"/>
<dbReference type="Pfam" id="PF00293">
    <property type="entry name" value="NUDIX"/>
    <property type="match status" value="1"/>
</dbReference>
<feature type="domain" description="Nudix hydrolase" evidence="1">
    <location>
        <begin position="37"/>
        <end position="169"/>
    </location>
</feature>
<dbReference type="RefSeq" id="WP_009540606.1">
    <property type="nucleotide sequence ID" value="NZ_ANHY01000008.1"/>
</dbReference>
<dbReference type="OrthoDB" id="9761969at2"/>
<dbReference type="SUPFAM" id="SSF55811">
    <property type="entry name" value="Nudix"/>
    <property type="match status" value="1"/>
</dbReference>
<sequence length="181" mass="20357">MDDVTEAPRGPVVERVPEGDERPRMVCDDCGFINYENPKIIVGAVVTWGDKYLLARRAIEPRKGFWTIPAGFMELNESAEAGAAREVMEEAQAEVEVGALLGVYSLHHINQVHLIYRAEMTTPDHGAGYESQEVALVDWADIPWSELAFPSVRWALEAHHRHRGETNFAPETCPEIPHRIE</sequence>
<comment type="caution">
    <text evidence="2">The sequence shown here is derived from an EMBL/GenBank/DDBJ whole genome shotgun (WGS) entry which is preliminary data.</text>
</comment>
<dbReference type="STRING" id="1238182.C882_4498"/>
<dbReference type="Gene3D" id="3.90.79.10">
    <property type="entry name" value="Nucleoside Triphosphate Pyrophosphohydrolase"/>
    <property type="match status" value="1"/>
</dbReference>
<keyword evidence="3" id="KW-1185">Reference proteome</keyword>
<protein>
    <submittedName>
        <fullName evidence="2">FAD pyrophosphatase</fullName>
    </submittedName>
</protein>
<evidence type="ECO:0000313" key="3">
    <source>
        <dbReference type="Proteomes" id="UP000009881"/>
    </source>
</evidence>
<dbReference type="EMBL" id="ANHY01000008">
    <property type="protein sequence ID" value="EKV30539.1"/>
    <property type="molecule type" value="Genomic_DNA"/>
</dbReference>
<organism evidence="2 3">
    <name type="scientific">Caenispirillum salinarum AK4</name>
    <dbReference type="NCBI Taxonomy" id="1238182"/>
    <lineage>
        <taxon>Bacteria</taxon>
        <taxon>Pseudomonadati</taxon>
        <taxon>Pseudomonadota</taxon>
        <taxon>Alphaproteobacteria</taxon>
        <taxon>Rhodospirillales</taxon>
        <taxon>Novispirillaceae</taxon>
        <taxon>Caenispirillum</taxon>
    </lineage>
</organism>
<dbReference type="Gene3D" id="2.20.70.10">
    <property type="match status" value="1"/>
</dbReference>
<dbReference type="Proteomes" id="UP000009881">
    <property type="component" value="Unassembled WGS sequence"/>
</dbReference>
<dbReference type="AlphaFoldDB" id="K9H0G8"/>
<dbReference type="InterPro" id="IPR029401">
    <property type="entry name" value="Nudix_N"/>
</dbReference>
<dbReference type="PATRIC" id="fig|1238182.3.peg.2161"/>
<name>K9H0G8_9PROT</name>
<reference evidence="2 3" key="1">
    <citation type="journal article" date="2013" name="Genome Announc.">
        <title>Draft Genome Sequence of an Alphaproteobacterium, Caenispirillum salinarum AK4(T), Isolated from a Solar Saltern.</title>
        <authorList>
            <person name="Khatri I."/>
            <person name="Singh A."/>
            <person name="Korpole S."/>
            <person name="Pinnaka A.K."/>
            <person name="Subramanian S."/>
        </authorList>
    </citation>
    <scope>NUCLEOTIDE SEQUENCE [LARGE SCALE GENOMIC DNA]</scope>
    <source>
        <strain evidence="2 3">AK4</strain>
    </source>
</reference>
<dbReference type="InterPro" id="IPR000086">
    <property type="entry name" value="NUDIX_hydrolase_dom"/>
</dbReference>
<dbReference type="PANTHER" id="PTHR43222">
    <property type="entry name" value="NUDIX HYDROLASE 23"/>
    <property type="match status" value="1"/>
</dbReference>
<dbReference type="Pfam" id="PF14803">
    <property type="entry name" value="Zn_ribbon_Nudix"/>
    <property type="match status" value="1"/>
</dbReference>
<dbReference type="PROSITE" id="PS51462">
    <property type="entry name" value="NUDIX"/>
    <property type="match status" value="1"/>
</dbReference>
<accession>K9H0G8</accession>
<dbReference type="PANTHER" id="PTHR43222:SF2">
    <property type="entry name" value="NUDIX HYDROLASE 23, CHLOROPLASTIC"/>
    <property type="match status" value="1"/>
</dbReference>
<dbReference type="CDD" id="cd04511">
    <property type="entry name" value="NUDIX_Hydrolase"/>
    <property type="match status" value="1"/>
</dbReference>
<evidence type="ECO:0000259" key="1">
    <source>
        <dbReference type="PROSITE" id="PS51462"/>
    </source>
</evidence>
<dbReference type="GO" id="GO:0003824">
    <property type="term" value="F:catalytic activity"/>
    <property type="evidence" value="ECO:0007669"/>
    <property type="project" value="UniProtKB-ARBA"/>
</dbReference>
<dbReference type="InterPro" id="IPR015797">
    <property type="entry name" value="NUDIX_hydrolase-like_dom_sf"/>
</dbReference>
<gene>
    <name evidence="2" type="ORF">C882_4498</name>
</gene>
<dbReference type="eggNOG" id="COG1051">
    <property type="taxonomic scope" value="Bacteria"/>
</dbReference>
<evidence type="ECO:0000313" key="2">
    <source>
        <dbReference type="EMBL" id="EKV30539.1"/>
    </source>
</evidence>